<dbReference type="AlphaFoldDB" id="A0A0E9RYF4"/>
<reference evidence="1" key="2">
    <citation type="journal article" date="2015" name="Fish Shellfish Immunol.">
        <title>Early steps in the European eel (Anguilla anguilla)-Vibrio vulnificus interaction in the gills: Role of the RtxA13 toxin.</title>
        <authorList>
            <person name="Callol A."/>
            <person name="Pajuelo D."/>
            <person name="Ebbesson L."/>
            <person name="Teles M."/>
            <person name="MacKenzie S."/>
            <person name="Amaro C."/>
        </authorList>
    </citation>
    <scope>NUCLEOTIDE SEQUENCE</scope>
</reference>
<sequence length="24" mass="2944">MCFILWKCLESTLLIKDTRQQNCR</sequence>
<protein>
    <submittedName>
        <fullName evidence="1">Uncharacterized protein</fullName>
    </submittedName>
</protein>
<evidence type="ECO:0000313" key="1">
    <source>
        <dbReference type="EMBL" id="JAH33922.1"/>
    </source>
</evidence>
<reference evidence="1" key="1">
    <citation type="submission" date="2014-11" db="EMBL/GenBank/DDBJ databases">
        <authorList>
            <person name="Amaro Gonzalez C."/>
        </authorList>
    </citation>
    <scope>NUCLEOTIDE SEQUENCE</scope>
</reference>
<name>A0A0E9RYF4_ANGAN</name>
<accession>A0A0E9RYF4</accession>
<organism evidence="1">
    <name type="scientific">Anguilla anguilla</name>
    <name type="common">European freshwater eel</name>
    <name type="synonym">Muraena anguilla</name>
    <dbReference type="NCBI Taxonomy" id="7936"/>
    <lineage>
        <taxon>Eukaryota</taxon>
        <taxon>Metazoa</taxon>
        <taxon>Chordata</taxon>
        <taxon>Craniata</taxon>
        <taxon>Vertebrata</taxon>
        <taxon>Euteleostomi</taxon>
        <taxon>Actinopterygii</taxon>
        <taxon>Neopterygii</taxon>
        <taxon>Teleostei</taxon>
        <taxon>Anguilliformes</taxon>
        <taxon>Anguillidae</taxon>
        <taxon>Anguilla</taxon>
    </lineage>
</organism>
<dbReference type="EMBL" id="GBXM01074655">
    <property type="protein sequence ID" value="JAH33922.1"/>
    <property type="molecule type" value="Transcribed_RNA"/>
</dbReference>
<proteinExistence type="predicted"/>